<dbReference type="GO" id="GO:0016740">
    <property type="term" value="F:transferase activity"/>
    <property type="evidence" value="ECO:0007669"/>
    <property type="project" value="UniProtKB-KW"/>
</dbReference>
<name>A0A8H7YFM3_AJECA</name>
<dbReference type="InterPro" id="IPR051678">
    <property type="entry name" value="AGP_Transferase"/>
</dbReference>
<organism evidence="2 3">
    <name type="scientific">Ajellomyces capsulatus</name>
    <name type="common">Darling's disease fungus</name>
    <name type="synonym">Histoplasma capsulatum</name>
    <dbReference type="NCBI Taxonomy" id="5037"/>
    <lineage>
        <taxon>Eukaryota</taxon>
        <taxon>Fungi</taxon>
        <taxon>Dikarya</taxon>
        <taxon>Ascomycota</taxon>
        <taxon>Pezizomycotina</taxon>
        <taxon>Eurotiomycetes</taxon>
        <taxon>Eurotiomycetidae</taxon>
        <taxon>Onygenales</taxon>
        <taxon>Ajellomycetaceae</taxon>
        <taxon>Histoplasma</taxon>
    </lineage>
</organism>
<evidence type="ECO:0000259" key="1">
    <source>
        <dbReference type="Pfam" id="PF01636"/>
    </source>
</evidence>
<dbReference type="Pfam" id="PF01636">
    <property type="entry name" value="APH"/>
    <property type="match status" value="1"/>
</dbReference>
<dbReference type="OrthoDB" id="2906425at2759"/>
<dbReference type="InterPro" id="IPR002575">
    <property type="entry name" value="Aminoglycoside_PTrfase"/>
</dbReference>
<dbReference type="Proteomes" id="UP000670092">
    <property type="component" value="Unassembled WGS sequence"/>
</dbReference>
<dbReference type="Gene3D" id="3.90.1200.10">
    <property type="match status" value="1"/>
</dbReference>
<comment type="caution">
    <text evidence="2">The sequence shown here is derived from an EMBL/GenBank/DDBJ whole genome shotgun (WGS) entry which is preliminary data.</text>
</comment>
<sequence>MPDRPEIQAPWVADATATEMDFLESSFFASKLGQKHLPTPTEVAVCSPDFRTNPRPKPVKFEHLGLIVKFGPCVVVEEAICLRMLRKTLPEKVPVPEVYGWRVEEGRVFIYMELIQGETLHDRWDHLNDQGKISICAQLKEIVAVLRQLEPDPSDSFIGSITRRFLLDYVFQAMPSAGPFKTVKEFNDWFSALPQQQLPDSLKYKDPYREFLPDDGTIRFTHGDLHRGNIIISRSDPPRVMAVIDWTHAGWYPDYWEYCKALYTSDYNGEWRNTWIPRFLEQYPKEFAVFSEYVMEIGAV</sequence>
<dbReference type="SUPFAM" id="SSF56112">
    <property type="entry name" value="Protein kinase-like (PK-like)"/>
    <property type="match status" value="1"/>
</dbReference>
<dbReference type="CDD" id="cd05120">
    <property type="entry name" value="APH_ChoK_like"/>
    <property type="match status" value="1"/>
</dbReference>
<gene>
    <name evidence="2" type="ORF">I7I52_12035</name>
</gene>
<dbReference type="AlphaFoldDB" id="A0A8H7YFM3"/>
<evidence type="ECO:0000313" key="2">
    <source>
        <dbReference type="EMBL" id="KAG5288523.1"/>
    </source>
</evidence>
<proteinExistence type="predicted"/>
<feature type="domain" description="Aminoglycoside phosphotransferase" evidence="1">
    <location>
        <begin position="77"/>
        <end position="283"/>
    </location>
</feature>
<dbReference type="InterPro" id="IPR011009">
    <property type="entry name" value="Kinase-like_dom_sf"/>
</dbReference>
<dbReference type="PANTHER" id="PTHR21310:SF54">
    <property type="entry name" value="AMINOGLYCOSIDE PHOSPHOTRANSFERASE DOMAIN-CONTAINING PROTEIN"/>
    <property type="match status" value="1"/>
</dbReference>
<keyword evidence="2" id="KW-0808">Transferase</keyword>
<dbReference type="EMBL" id="JAEVHI010000006">
    <property type="protein sequence ID" value="KAG5288523.1"/>
    <property type="molecule type" value="Genomic_DNA"/>
</dbReference>
<evidence type="ECO:0000313" key="3">
    <source>
        <dbReference type="Proteomes" id="UP000670092"/>
    </source>
</evidence>
<reference evidence="2 3" key="1">
    <citation type="submission" date="2021-01" db="EMBL/GenBank/DDBJ databases">
        <title>Chromosome-level genome assembly of a human fungal pathogen reveals clustering of transcriptionally co-regulated genes.</title>
        <authorList>
            <person name="Voorhies M."/>
            <person name="Cohen S."/>
            <person name="Shea T.P."/>
            <person name="Petrus S."/>
            <person name="Munoz J.F."/>
            <person name="Poplawski S."/>
            <person name="Goldman W.E."/>
            <person name="Michael T."/>
            <person name="Cuomo C.A."/>
            <person name="Sil A."/>
            <person name="Beyhan S."/>
        </authorList>
    </citation>
    <scope>NUCLEOTIDE SEQUENCE [LARGE SCALE GENOMIC DNA]</scope>
    <source>
        <strain evidence="2 3">G184AR</strain>
    </source>
</reference>
<accession>A0A8H7YFM3</accession>
<dbReference type="PANTHER" id="PTHR21310">
    <property type="entry name" value="AMINOGLYCOSIDE PHOSPHOTRANSFERASE-RELATED-RELATED"/>
    <property type="match status" value="1"/>
</dbReference>
<dbReference type="VEuPathDB" id="FungiDB:I7I52_12035"/>
<protein>
    <submittedName>
        <fullName evidence="2">Phosphotransferase enzyme family protein</fullName>
    </submittedName>
</protein>